<dbReference type="AlphaFoldDB" id="A0A2R5FU69"/>
<protein>
    <recommendedName>
        <fullName evidence="3">Type II toxin-antitoxin system RelE/ParE family toxin</fullName>
    </recommendedName>
</protein>
<proteinExistence type="predicted"/>
<evidence type="ECO:0000313" key="1">
    <source>
        <dbReference type="EMBL" id="GBG22312.1"/>
    </source>
</evidence>
<sequence length="134" mass="15853">MPETRIIFFQDDRGEVPVLNWLNKLLKQDRKGYANCIARIEQLAQYGFELRRPAADFVRDGIYELRAKHVKVQYRILYFFHGQNVVILAHAIIKEDNQVPDREIDLALTYKNLFILNSKVHTYIQAEDETDEEN</sequence>
<dbReference type="OrthoDB" id="573082at2"/>
<dbReference type="Proteomes" id="UP000245124">
    <property type="component" value="Unassembled WGS sequence"/>
</dbReference>
<accession>A0A2R5FU69</accession>
<evidence type="ECO:0008006" key="3">
    <source>
        <dbReference type="Google" id="ProtNLM"/>
    </source>
</evidence>
<dbReference type="RefSeq" id="WP_109012066.1">
    <property type="nucleotide sequence ID" value="NZ_BDUD01000001.1"/>
</dbReference>
<keyword evidence="2" id="KW-1185">Reference proteome</keyword>
<evidence type="ECO:0000313" key="2">
    <source>
        <dbReference type="Proteomes" id="UP000245124"/>
    </source>
</evidence>
<reference evidence="1 2" key="1">
    <citation type="submission" date="2017-06" db="EMBL/GenBank/DDBJ databases">
        <title>Genome sequencing of cyanobaciteial culture collection at National Institute for Environmental Studies (NIES).</title>
        <authorList>
            <person name="Hirose Y."/>
            <person name="Shimura Y."/>
            <person name="Fujisawa T."/>
            <person name="Nakamura Y."/>
            <person name="Kawachi M."/>
        </authorList>
    </citation>
    <scope>NUCLEOTIDE SEQUENCE [LARGE SCALE GENOMIC DNA]</scope>
    <source>
        <strain evidence="1 2">NIES-4072</strain>
    </source>
</reference>
<dbReference type="Pfam" id="PF05973">
    <property type="entry name" value="Gp49"/>
    <property type="match status" value="1"/>
</dbReference>
<organism evidence="1 2">
    <name type="scientific">Nostoc commune NIES-4072</name>
    <dbReference type="NCBI Taxonomy" id="2005467"/>
    <lineage>
        <taxon>Bacteria</taxon>
        <taxon>Bacillati</taxon>
        <taxon>Cyanobacteriota</taxon>
        <taxon>Cyanophyceae</taxon>
        <taxon>Nostocales</taxon>
        <taxon>Nostocaceae</taxon>
        <taxon>Nostoc</taxon>
    </lineage>
</organism>
<gene>
    <name evidence="1" type="ORF">NIES4072_60200</name>
</gene>
<dbReference type="EMBL" id="BDUD01000001">
    <property type="protein sequence ID" value="GBG22312.1"/>
    <property type="molecule type" value="Genomic_DNA"/>
</dbReference>
<name>A0A2R5FU69_NOSCO</name>
<dbReference type="InterPro" id="IPR009241">
    <property type="entry name" value="HigB-like"/>
</dbReference>
<comment type="caution">
    <text evidence="1">The sequence shown here is derived from an EMBL/GenBank/DDBJ whole genome shotgun (WGS) entry which is preliminary data.</text>
</comment>